<comment type="caution">
    <text evidence="1">The sequence shown here is derived from an EMBL/GenBank/DDBJ whole genome shotgun (WGS) entry which is preliminary data.</text>
</comment>
<sequence>LVQLGFDTHADHDSNHEPLMAHTTDSLDYLWNYAEELGIADRLTVVVGSDFGRTPFYNGFEGKDHWPIGSVMVMEKNAAWGNQIVGATDEAQNAQRINPSTLMQDDSSGTIIYPKHIHKALRNYFGIGNSAASQLFPLSNTETFNFFG</sequence>
<feature type="non-terminal residue" evidence="1">
    <location>
        <position position="1"/>
    </location>
</feature>
<dbReference type="Pfam" id="PF07394">
    <property type="entry name" value="DUF1501"/>
    <property type="match status" value="1"/>
</dbReference>
<dbReference type="AlphaFoldDB" id="A0A0F8X8J9"/>
<organism evidence="1">
    <name type="scientific">marine sediment metagenome</name>
    <dbReference type="NCBI Taxonomy" id="412755"/>
    <lineage>
        <taxon>unclassified sequences</taxon>
        <taxon>metagenomes</taxon>
        <taxon>ecological metagenomes</taxon>
    </lineage>
</organism>
<proteinExistence type="predicted"/>
<protein>
    <recommendedName>
        <fullName evidence="2">DUF1501 domain-containing protein</fullName>
    </recommendedName>
</protein>
<reference evidence="1" key="1">
    <citation type="journal article" date="2015" name="Nature">
        <title>Complex archaea that bridge the gap between prokaryotes and eukaryotes.</title>
        <authorList>
            <person name="Spang A."/>
            <person name="Saw J.H."/>
            <person name="Jorgensen S.L."/>
            <person name="Zaremba-Niedzwiedzka K."/>
            <person name="Martijn J."/>
            <person name="Lind A.E."/>
            <person name="van Eijk R."/>
            <person name="Schleper C."/>
            <person name="Guy L."/>
            <person name="Ettema T.J."/>
        </authorList>
    </citation>
    <scope>NUCLEOTIDE SEQUENCE</scope>
</reference>
<name>A0A0F8X8J9_9ZZZZ</name>
<dbReference type="PANTHER" id="PTHR43737">
    <property type="entry name" value="BLL7424 PROTEIN"/>
    <property type="match status" value="1"/>
</dbReference>
<dbReference type="EMBL" id="LAZR01064564">
    <property type="protein sequence ID" value="KKK57285.1"/>
    <property type="molecule type" value="Genomic_DNA"/>
</dbReference>
<gene>
    <name evidence="1" type="ORF">LCGC14_3056010</name>
</gene>
<dbReference type="InterPro" id="IPR010869">
    <property type="entry name" value="DUF1501"/>
</dbReference>
<evidence type="ECO:0000313" key="1">
    <source>
        <dbReference type="EMBL" id="KKK57285.1"/>
    </source>
</evidence>
<dbReference type="PANTHER" id="PTHR43737:SF1">
    <property type="entry name" value="DUF1501 DOMAIN-CONTAINING PROTEIN"/>
    <property type="match status" value="1"/>
</dbReference>
<accession>A0A0F8X8J9</accession>
<evidence type="ECO:0008006" key="2">
    <source>
        <dbReference type="Google" id="ProtNLM"/>
    </source>
</evidence>